<dbReference type="EMBL" id="QRBB01000001">
    <property type="protein sequence ID" value="RDS77017.1"/>
    <property type="molecule type" value="Genomic_DNA"/>
</dbReference>
<dbReference type="PANTHER" id="PTHR35372">
    <property type="entry name" value="ATP BINDING PROTEIN-RELATED"/>
    <property type="match status" value="1"/>
</dbReference>
<evidence type="ECO:0000259" key="5">
    <source>
        <dbReference type="PROSITE" id="PS51206"/>
    </source>
</evidence>
<dbReference type="AlphaFoldDB" id="A0A395LKV2"/>
<evidence type="ECO:0000256" key="2">
    <source>
        <dbReference type="ARBA" id="ARBA00022801"/>
    </source>
</evidence>
<dbReference type="InterPro" id="IPR027417">
    <property type="entry name" value="P-loop_NTPase"/>
</dbReference>
<proteinExistence type="predicted"/>
<keyword evidence="2" id="KW-0378">Hydrolase</keyword>
<dbReference type="SUPFAM" id="SSF52540">
    <property type="entry name" value="P-loop containing nucleoside triphosphate hydrolases"/>
    <property type="match status" value="1"/>
</dbReference>
<dbReference type="GO" id="GO:0005524">
    <property type="term" value="F:ATP binding"/>
    <property type="evidence" value="ECO:0007669"/>
    <property type="project" value="UniProtKB-KW"/>
</dbReference>
<keyword evidence="1" id="KW-0547">Nucleotide-binding</keyword>
<evidence type="ECO:0000256" key="3">
    <source>
        <dbReference type="ARBA" id="ARBA00022840"/>
    </source>
</evidence>
<dbReference type="Proteomes" id="UP000254101">
    <property type="component" value="Unassembled WGS sequence"/>
</dbReference>
<gene>
    <name evidence="6" type="ORF">DL238_04930</name>
</gene>
<dbReference type="InterPro" id="IPR051620">
    <property type="entry name" value="ORF904-like_C"/>
</dbReference>
<dbReference type="InterPro" id="IPR014818">
    <property type="entry name" value="Phage/plasmid_primase_P4_C"/>
</dbReference>
<dbReference type="NCBIfam" id="TIGR01613">
    <property type="entry name" value="primase_Cterm"/>
    <property type="match status" value="1"/>
</dbReference>
<dbReference type="OrthoDB" id="9763644at2"/>
<name>A0A395LKV2_9SPHN</name>
<sequence length="637" mass="70115">MTSRNPFGGSTVFGAGASTPAVEGPSRSADGRKSGRIRALPEPEADLACAHLPLTDLGNAERWRLRHGDDFRFCDVMGWFRWDGRRWKLLSEEKDALPAEVMQSVFHAIRAIRNEANLIAALGCNRPQGLSDAQLETFLEWAGEKQDDAIDAYLRGDEDGSRAQFVRECDVRDFALATAPGKRKLWSDAIAAHAKASETSGKLASVAKLAKSFADIAIRPEQLDQDRMAINVLNGTLRIVPNRVQRSLDEIAQRRAQGERDVSKWKTDGWRIKRFAHDRADLITKLAPVKFSPAATSPVYDAFILRVQPDAAMRRFIHQWGGLSLTGDIGEQKLAFFYGSGRNGKGTWVEAVAHLAGDYAGSIPIESFLDSGIKRRGDQATPDIARLPGVRFLRVSEPEKNARLNEGLIKMVTGGDPVDARHLNKGFFTFLPDFKMTISGNHKPQVKDTSDGIWRRMQLVPWGVTIDASEVDRSLPETLKGEASGILNRLLEGLVDWRAHGLIEPDAVRKATAAYRDQSDDLGRFLSATCEVGEDDPPGRCRVKAKALFDAYCAWADEAGASSWTNKGFKAAMLDKGFEQKTSNGVWWIGIHLRDGVSAQAIRDGDWSGPVDMAAGDAPPRSSADDWVPNEWVPGDD</sequence>
<keyword evidence="7" id="KW-1185">Reference proteome</keyword>
<dbReference type="PROSITE" id="PS51206">
    <property type="entry name" value="SF3_HELICASE_1"/>
    <property type="match status" value="1"/>
</dbReference>
<keyword evidence="3" id="KW-0067">ATP-binding</keyword>
<accession>A0A395LKV2</accession>
<dbReference type="PANTHER" id="PTHR35372:SF2">
    <property type="entry name" value="SF3 HELICASE DOMAIN-CONTAINING PROTEIN"/>
    <property type="match status" value="1"/>
</dbReference>
<comment type="caution">
    <text evidence="6">The sequence shown here is derived from an EMBL/GenBank/DDBJ whole genome shotgun (WGS) entry which is preliminary data.</text>
</comment>
<feature type="region of interest" description="Disordered" evidence="4">
    <location>
        <begin position="1"/>
        <end position="35"/>
    </location>
</feature>
<protein>
    <recommendedName>
        <fullName evidence="5">SF3 helicase domain-containing protein</fullName>
    </recommendedName>
</protein>
<organism evidence="6 7">
    <name type="scientific">Alteriqipengyuania lutimaris</name>
    <dbReference type="NCBI Taxonomy" id="1538146"/>
    <lineage>
        <taxon>Bacteria</taxon>
        <taxon>Pseudomonadati</taxon>
        <taxon>Pseudomonadota</taxon>
        <taxon>Alphaproteobacteria</taxon>
        <taxon>Sphingomonadales</taxon>
        <taxon>Erythrobacteraceae</taxon>
        <taxon>Alteriqipengyuania</taxon>
    </lineage>
</organism>
<evidence type="ECO:0000313" key="6">
    <source>
        <dbReference type="EMBL" id="RDS77017.1"/>
    </source>
</evidence>
<dbReference type="InterPro" id="IPR014015">
    <property type="entry name" value="Helicase_SF3_DNA-vir"/>
</dbReference>
<reference evidence="6 7" key="1">
    <citation type="submission" date="2018-07" db="EMBL/GenBank/DDBJ databases">
        <title>Erythrobacter nanhaiensis sp. nov., a novel member of the genus Erythrobacter isolated from the South China Sea.</title>
        <authorList>
            <person name="Chen X."/>
            <person name="Liu J."/>
        </authorList>
    </citation>
    <scope>NUCLEOTIDE SEQUENCE [LARGE SCALE GENOMIC DNA]</scope>
    <source>
        <strain evidence="6 7">S-5</strain>
    </source>
</reference>
<dbReference type="GO" id="GO:0016787">
    <property type="term" value="F:hydrolase activity"/>
    <property type="evidence" value="ECO:0007669"/>
    <property type="project" value="UniProtKB-KW"/>
</dbReference>
<dbReference type="Gene3D" id="3.40.50.300">
    <property type="entry name" value="P-loop containing nucleotide triphosphate hydrolases"/>
    <property type="match status" value="1"/>
</dbReference>
<evidence type="ECO:0000256" key="1">
    <source>
        <dbReference type="ARBA" id="ARBA00022741"/>
    </source>
</evidence>
<dbReference type="SMART" id="SM00885">
    <property type="entry name" value="D5_N"/>
    <property type="match status" value="1"/>
</dbReference>
<evidence type="ECO:0000313" key="7">
    <source>
        <dbReference type="Proteomes" id="UP000254101"/>
    </source>
</evidence>
<dbReference type="InterPro" id="IPR006500">
    <property type="entry name" value="Helicase_put_C_phage/plasmid"/>
</dbReference>
<evidence type="ECO:0000256" key="4">
    <source>
        <dbReference type="SAM" id="MobiDB-lite"/>
    </source>
</evidence>
<feature type="domain" description="SF3 helicase" evidence="5">
    <location>
        <begin position="312"/>
        <end position="475"/>
    </location>
</feature>
<dbReference type="Pfam" id="PF08706">
    <property type="entry name" value="D5_N"/>
    <property type="match status" value="1"/>
</dbReference>
<feature type="region of interest" description="Disordered" evidence="4">
    <location>
        <begin position="608"/>
        <end position="637"/>
    </location>
</feature>